<feature type="non-terminal residue" evidence="4">
    <location>
        <position position="139"/>
    </location>
</feature>
<sequence length="139" mass="15405">MGTMLYERGVFIHRCYDELNLSQPDLIRAVHEEYLQAGAEILETNTFGGNRYRLERHGLQDQMYAMNFAGAQLARQSVDQMRDKQASQSYVAGSVGPLGVLIEPLGKLAYDEARSAFAEQIAALAEGGVDLLMLETMTS</sequence>
<evidence type="ECO:0000313" key="4">
    <source>
        <dbReference type="EMBL" id="EQD35262.1"/>
    </source>
</evidence>
<dbReference type="GO" id="GO:0005829">
    <property type="term" value="C:cytosol"/>
    <property type="evidence" value="ECO:0007669"/>
    <property type="project" value="TreeGrafter"/>
</dbReference>
<reference evidence="4" key="2">
    <citation type="journal article" date="2014" name="ISME J.">
        <title>Microbial stratification in low pH oxic and suboxic macroscopic growths along an acid mine drainage.</title>
        <authorList>
            <person name="Mendez-Garcia C."/>
            <person name="Mesa V."/>
            <person name="Sprenger R.R."/>
            <person name="Richter M."/>
            <person name="Diez M.S."/>
            <person name="Solano J."/>
            <person name="Bargiela R."/>
            <person name="Golyshina O.V."/>
            <person name="Manteca A."/>
            <person name="Ramos J.L."/>
            <person name="Gallego J.R."/>
            <person name="Llorente I."/>
            <person name="Martins Dos Santos V.A."/>
            <person name="Jensen O.N."/>
            <person name="Pelaez A.I."/>
            <person name="Sanchez J."/>
            <person name="Ferrer M."/>
        </authorList>
    </citation>
    <scope>NUCLEOTIDE SEQUENCE</scope>
</reference>
<name>T0YTS0_9ZZZZ</name>
<dbReference type="InterPro" id="IPR050554">
    <property type="entry name" value="Met_Synthase/Corrinoid"/>
</dbReference>
<dbReference type="Gene3D" id="3.20.20.330">
    <property type="entry name" value="Homocysteine-binding-like domain"/>
    <property type="match status" value="1"/>
</dbReference>
<reference evidence="4" key="1">
    <citation type="submission" date="2013-08" db="EMBL/GenBank/DDBJ databases">
        <authorList>
            <person name="Mendez C."/>
            <person name="Richter M."/>
            <person name="Ferrer M."/>
            <person name="Sanchez J."/>
        </authorList>
    </citation>
    <scope>NUCLEOTIDE SEQUENCE</scope>
</reference>
<dbReference type="SUPFAM" id="SSF82282">
    <property type="entry name" value="Homocysteine S-methyltransferase"/>
    <property type="match status" value="1"/>
</dbReference>
<dbReference type="InterPro" id="IPR003726">
    <property type="entry name" value="HCY_dom"/>
</dbReference>
<gene>
    <name evidence="4" type="ORF">B1A_18378</name>
</gene>
<organism evidence="4">
    <name type="scientific">mine drainage metagenome</name>
    <dbReference type="NCBI Taxonomy" id="410659"/>
    <lineage>
        <taxon>unclassified sequences</taxon>
        <taxon>metagenomes</taxon>
        <taxon>ecological metagenomes</taxon>
    </lineage>
</organism>
<feature type="domain" description="Hcy-binding" evidence="3">
    <location>
        <begin position="1"/>
        <end position="139"/>
    </location>
</feature>
<dbReference type="Pfam" id="PF02574">
    <property type="entry name" value="S-methyl_trans"/>
    <property type="match status" value="1"/>
</dbReference>
<accession>T0YTS0</accession>
<dbReference type="GO" id="GO:0032259">
    <property type="term" value="P:methylation"/>
    <property type="evidence" value="ECO:0007669"/>
    <property type="project" value="UniProtKB-KW"/>
</dbReference>
<dbReference type="PANTHER" id="PTHR45833">
    <property type="entry name" value="METHIONINE SYNTHASE"/>
    <property type="match status" value="1"/>
</dbReference>
<keyword evidence="2" id="KW-0808">Transferase</keyword>
<evidence type="ECO:0000256" key="1">
    <source>
        <dbReference type="ARBA" id="ARBA00022603"/>
    </source>
</evidence>
<comment type="caution">
    <text evidence="4">The sequence shown here is derived from an EMBL/GenBank/DDBJ whole genome shotgun (WGS) entry which is preliminary data.</text>
</comment>
<dbReference type="AlphaFoldDB" id="T0YTS0"/>
<evidence type="ECO:0000259" key="3">
    <source>
        <dbReference type="PROSITE" id="PS50970"/>
    </source>
</evidence>
<dbReference type="PANTHER" id="PTHR45833:SF2">
    <property type="entry name" value="BIFUNCTIONAL HOMOCYSTEINE S-METHYLTRANSFERASE_5,10-METHYLENETETRAHYDROFOLATE REDUCTASE"/>
    <property type="match status" value="1"/>
</dbReference>
<dbReference type="GO" id="GO:0008705">
    <property type="term" value="F:methionine synthase activity"/>
    <property type="evidence" value="ECO:0007669"/>
    <property type="project" value="TreeGrafter"/>
</dbReference>
<protein>
    <submittedName>
        <fullName evidence="4">Methionine synthase I</fullName>
    </submittedName>
</protein>
<evidence type="ECO:0000256" key="2">
    <source>
        <dbReference type="ARBA" id="ARBA00022679"/>
    </source>
</evidence>
<dbReference type="EMBL" id="AUZX01013556">
    <property type="protein sequence ID" value="EQD35262.1"/>
    <property type="molecule type" value="Genomic_DNA"/>
</dbReference>
<keyword evidence="1" id="KW-0489">Methyltransferase</keyword>
<dbReference type="InterPro" id="IPR036589">
    <property type="entry name" value="HCY_dom_sf"/>
</dbReference>
<dbReference type="PROSITE" id="PS50970">
    <property type="entry name" value="HCY"/>
    <property type="match status" value="1"/>
</dbReference>
<proteinExistence type="predicted"/>